<dbReference type="Proteomes" id="UP000031386">
    <property type="component" value="Chromosome"/>
</dbReference>
<sequence length="270" mass="32590">MKERLTVDELKNYELNILKFIDYVCKKYDIKYFVNYGTLLGSVRHKGFIPWDDDIDISMYREDYERFQKAVIEEDNERYGILSKDNSEWYFQNFFVVIDKYTLLEDNVKRNRRDSNVFVDVFPIDRFNDLNFVKKAHLMVTLRHICFIKKKFIIHKDSRIKDFCRVTFWYLLKFVNPRFFTKKIEKLVEKYSDENGVYEGAVGVDKTGMKEVFKAGTYEELIELPFEDMMVPAPKNYDKILTQFYGDYMQKPSDAEIEYKSHLLDAYRIK</sequence>
<feature type="domain" description="LicD/FKTN/FKRP nucleotidyltransferase" evidence="1">
    <location>
        <begin position="25"/>
        <end position="246"/>
    </location>
</feature>
<proteinExistence type="predicted"/>
<gene>
    <name evidence="3" type="ORF">NM222_01610</name>
    <name evidence="2" type="ORF">NW74_06200</name>
</gene>
<protein>
    <submittedName>
        <fullName evidence="2">2-C-methyl-D-erythritol 4-phosphate cytidylyltransferase</fullName>
    </submittedName>
    <submittedName>
        <fullName evidence="3">LicD family protein</fullName>
    </submittedName>
</protein>
<evidence type="ECO:0000313" key="3">
    <source>
        <dbReference type="EMBL" id="WBB31195.1"/>
    </source>
</evidence>
<dbReference type="RefSeq" id="WP_041954498.1">
    <property type="nucleotide sequence ID" value="NZ_CP009761.1"/>
</dbReference>
<dbReference type="InterPro" id="IPR052942">
    <property type="entry name" value="LPS_cholinephosphotransferase"/>
</dbReference>
<name>A0A0B4S2U0_9FIRM</name>
<evidence type="ECO:0000313" key="4">
    <source>
        <dbReference type="Proteomes" id="UP000031386"/>
    </source>
</evidence>
<reference evidence="2 4" key="1">
    <citation type="submission" date="2014-10" db="EMBL/GenBank/DDBJ databases">
        <title>Complete genome sequence of Parvimonas micra KCOM 1535 (= ChDC B708).</title>
        <authorList>
            <person name="Kook J.-K."/>
            <person name="Park S.-N."/>
            <person name="Lim Y.K."/>
            <person name="Roh H."/>
        </authorList>
    </citation>
    <scope>NUCLEOTIDE SEQUENCE [LARGE SCALE GENOMIC DNA]</scope>
    <source>
        <strain evidence="2">KCOM 1535</strain>
        <strain evidence="4">KCOM 1535 / ChDC B708</strain>
    </source>
</reference>
<dbReference type="Proteomes" id="UP001210690">
    <property type="component" value="Chromosome"/>
</dbReference>
<dbReference type="PANTHER" id="PTHR43404:SF2">
    <property type="entry name" value="LIPOPOLYSACCHARIDE CHOLINEPHOSPHOTRANSFERASE LICD"/>
    <property type="match status" value="1"/>
</dbReference>
<dbReference type="STRING" id="33033.NW74_06200"/>
<dbReference type="AlphaFoldDB" id="A0A0B4S2U0"/>
<evidence type="ECO:0000313" key="2">
    <source>
        <dbReference type="EMBL" id="AIZ36956.1"/>
    </source>
</evidence>
<keyword evidence="2" id="KW-0548">Nucleotidyltransferase</keyword>
<dbReference type="InterPro" id="IPR007074">
    <property type="entry name" value="LicD/FKTN/FKRP_NTP_transf"/>
</dbReference>
<keyword evidence="2" id="KW-0808">Transferase</keyword>
<evidence type="ECO:0000259" key="1">
    <source>
        <dbReference type="Pfam" id="PF04991"/>
    </source>
</evidence>
<dbReference type="Pfam" id="PF04991">
    <property type="entry name" value="LicD"/>
    <property type="match status" value="1"/>
</dbReference>
<keyword evidence="4" id="KW-1185">Reference proteome</keyword>
<dbReference type="GO" id="GO:0016779">
    <property type="term" value="F:nucleotidyltransferase activity"/>
    <property type="evidence" value="ECO:0007669"/>
    <property type="project" value="UniProtKB-KW"/>
</dbReference>
<organism evidence="2 4">
    <name type="scientific">Parvimonas micra</name>
    <dbReference type="NCBI Taxonomy" id="33033"/>
    <lineage>
        <taxon>Bacteria</taxon>
        <taxon>Bacillati</taxon>
        <taxon>Bacillota</taxon>
        <taxon>Tissierellia</taxon>
        <taxon>Tissierellales</taxon>
        <taxon>Peptoniphilaceae</taxon>
        <taxon>Parvimonas</taxon>
    </lineage>
</organism>
<dbReference type="KEGG" id="pmic:NW74_06200"/>
<accession>A0A0B4S2U0</accession>
<dbReference type="GO" id="GO:0009100">
    <property type="term" value="P:glycoprotein metabolic process"/>
    <property type="evidence" value="ECO:0007669"/>
    <property type="project" value="UniProtKB-ARBA"/>
</dbReference>
<dbReference type="EMBL" id="CP009761">
    <property type="protein sequence ID" value="AIZ36956.1"/>
    <property type="molecule type" value="Genomic_DNA"/>
</dbReference>
<dbReference type="OrthoDB" id="9786100at2"/>
<dbReference type="EMBL" id="CP101412">
    <property type="protein sequence ID" value="WBB31195.1"/>
    <property type="molecule type" value="Genomic_DNA"/>
</dbReference>
<dbReference type="PANTHER" id="PTHR43404">
    <property type="entry name" value="LIPOPOLYSACCHARIDE CHOLINEPHOSPHOTRANSFERASE LICD"/>
    <property type="match status" value="1"/>
</dbReference>
<reference evidence="3" key="2">
    <citation type="submission" date="2022-07" db="EMBL/GenBank/DDBJ databases">
        <title>Parvimonas micra travels from the subgingival sulcus of the human oral cavity to the colorectal adenocarcinoma.</title>
        <authorList>
            <person name="Conde-Perez K."/>
            <person name="Buetas E."/>
            <person name="Aja-Macaya P."/>
            <person name="Martin-De Arribas E."/>
            <person name="Iglesias-Corras I."/>
            <person name="Trigo-Tasende N."/>
            <person name="Nasser-Ali M."/>
            <person name="Estevez L.S."/>
            <person name="Rumbo-Feal S."/>
            <person name="Otero-Alen B."/>
            <person name="Noguera J.F."/>
            <person name="Concha A."/>
            <person name="Pardinas-Lopez S."/>
            <person name="Carda-Dieguez M."/>
            <person name="Gomez-Randulfe I."/>
            <person name="Martinez-Lago N."/>
            <person name="Ladra S."/>
            <person name="Aparicio L.A."/>
            <person name="Bou G."/>
            <person name="Mira A."/>
            <person name="Vallejo J.A."/>
            <person name="Poza M."/>
        </authorList>
    </citation>
    <scope>NUCLEOTIDE SEQUENCE</scope>
    <source>
        <strain evidence="3">PM102KC-G-1</strain>
    </source>
</reference>